<feature type="transmembrane region" description="Helical" evidence="1">
    <location>
        <begin position="202"/>
        <end position="220"/>
    </location>
</feature>
<protein>
    <recommendedName>
        <fullName evidence="4">Cytochrome c biogenesis protein CcdA</fullName>
    </recommendedName>
</protein>
<sequence>MSETAPVAAPTESRATSLFVADSFPRRRGLVVLLSLIAGFLAAYAWSAQFVDHEIGFNTADALLGHNPETTPIGGVAAGVVFAFVTGLAGSFTACNIAVFGAVGPLVGQKESRRKRLLHTVKPLGWMAVGMIPVSALYGVIVGLAGTHMPQFSATRGATGELSPRIAQAMITFGSIGLVMILLGLAALGVIRDPLAAASRRFRNAPLVLMGVLAGAFLIGRPYPLFRNLFRHAATTHDPLYGAVAFTLQSIGNVLVMAVLFILLSYGLGGRLQRWLAAEPGRAATLTASAFLVTGFFTLIYWTVRILGRLDYIWFPTAPWNN</sequence>
<comment type="caution">
    <text evidence="2">The sequence shown here is derived from an EMBL/GenBank/DDBJ whole genome shotgun (WGS) entry which is preliminary data.</text>
</comment>
<reference evidence="2" key="1">
    <citation type="submission" date="2023-06" db="EMBL/GenBank/DDBJ databases">
        <title>WGS-Sequencing of Streptomyces ficellus isolate 21 collected from sand in Gara Djebilet Iron Mine in Algeria.</title>
        <authorList>
            <person name="Zegers G.P."/>
            <person name="Gomez A."/>
            <person name="Gueddou A."/>
            <person name="Zahara A.F."/>
            <person name="Worth M."/>
            <person name="Sevigny J.L."/>
            <person name="Tisa L."/>
        </authorList>
    </citation>
    <scope>NUCLEOTIDE SEQUENCE</scope>
    <source>
        <strain evidence="2">AS11</strain>
    </source>
</reference>
<feature type="transmembrane region" description="Helical" evidence="1">
    <location>
        <begin position="240"/>
        <end position="264"/>
    </location>
</feature>
<evidence type="ECO:0008006" key="4">
    <source>
        <dbReference type="Google" id="ProtNLM"/>
    </source>
</evidence>
<feature type="transmembrane region" description="Helical" evidence="1">
    <location>
        <begin position="73"/>
        <end position="103"/>
    </location>
</feature>
<gene>
    <name evidence="2" type="ORF">QWM81_01930</name>
</gene>
<dbReference type="EMBL" id="JAUEPL010000002">
    <property type="protein sequence ID" value="MDN3292822.1"/>
    <property type="molecule type" value="Genomic_DNA"/>
</dbReference>
<dbReference type="Proteomes" id="UP001174050">
    <property type="component" value="Unassembled WGS sequence"/>
</dbReference>
<feature type="transmembrane region" description="Helical" evidence="1">
    <location>
        <begin position="124"/>
        <end position="146"/>
    </location>
</feature>
<feature type="transmembrane region" description="Helical" evidence="1">
    <location>
        <begin position="166"/>
        <end position="190"/>
    </location>
</feature>
<accession>A0ABT7Z018</accession>
<evidence type="ECO:0000313" key="3">
    <source>
        <dbReference type="Proteomes" id="UP001174050"/>
    </source>
</evidence>
<evidence type="ECO:0000313" key="2">
    <source>
        <dbReference type="EMBL" id="MDN3292822.1"/>
    </source>
</evidence>
<keyword evidence="3" id="KW-1185">Reference proteome</keyword>
<feature type="transmembrane region" description="Helical" evidence="1">
    <location>
        <begin position="29"/>
        <end position="47"/>
    </location>
</feature>
<feature type="transmembrane region" description="Helical" evidence="1">
    <location>
        <begin position="284"/>
        <end position="304"/>
    </location>
</feature>
<organism evidence="2 3">
    <name type="scientific">Streptomyces ficellus</name>
    <dbReference type="NCBI Taxonomy" id="1977088"/>
    <lineage>
        <taxon>Bacteria</taxon>
        <taxon>Bacillati</taxon>
        <taxon>Actinomycetota</taxon>
        <taxon>Actinomycetes</taxon>
        <taxon>Kitasatosporales</taxon>
        <taxon>Streptomycetaceae</taxon>
        <taxon>Streptomyces</taxon>
    </lineage>
</organism>
<keyword evidence="1" id="KW-0812">Transmembrane</keyword>
<evidence type="ECO:0000256" key="1">
    <source>
        <dbReference type="SAM" id="Phobius"/>
    </source>
</evidence>
<dbReference type="RefSeq" id="WP_290109624.1">
    <property type="nucleotide sequence ID" value="NZ_JAUEPL010000002.1"/>
</dbReference>
<proteinExistence type="predicted"/>
<keyword evidence="1" id="KW-1133">Transmembrane helix</keyword>
<keyword evidence="1" id="KW-0472">Membrane</keyword>
<name>A0ABT7Z018_9ACTN</name>